<protein>
    <submittedName>
        <fullName evidence="2">Glycosyltransferase family 77 protein</fullName>
    </submittedName>
</protein>
<name>A0AA42MUR7_ACIJO</name>
<accession>A0AA42MUR7</accession>
<sequence length="239" mass="28303">MLTIFGFHTDDSLYTKHAKILECSAIKFGIKFHFESLPQDEWQRIIALKPSFIAEFHRKLKEPVLYIDVDAIILEDIKPYFNSITEDIAIHFINGNRLLSGTMFINNTPNAYLLMDEWEKRMLAEPDVWDQIILQKLILEWVEEKKITLKNLPPEYTFIFDTSRKAYGDSVKPAIEHLQASRDKRWVQKYQRRNAFYRWFMRSTNLAKSTRKILTRHAVVNARTKQLGINIQLELQDLI</sequence>
<dbReference type="SUPFAM" id="SSF53448">
    <property type="entry name" value="Nucleotide-diphospho-sugar transferases"/>
    <property type="match status" value="1"/>
</dbReference>
<dbReference type="InterPro" id="IPR005069">
    <property type="entry name" value="Nucl-diP-sugar_transferase"/>
</dbReference>
<dbReference type="AlphaFoldDB" id="A0AA42MUR7"/>
<dbReference type="RefSeq" id="WP_058870285.1">
    <property type="nucleotide sequence ID" value="NZ_JAOCBE010000001.1"/>
</dbReference>
<evidence type="ECO:0000313" key="3">
    <source>
        <dbReference type="Proteomes" id="UP001159915"/>
    </source>
</evidence>
<comment type="caution">
    <text evidence="2">The sequence shown here is derived from an EMBL/GenBank/DDBJ whole genome shotgun (WGS) entry which is preliminary data.</text>
</comment>
<evidence type="ECO:0000259" key="1">
    <source>
        <dbReference type="Pfam" id="PF03407"/>
    </source>
</evidence>
<evidence type="ECO:0000313" key="2">
    <source>
        <dbReference type="EMBL" id="MDH0970222.1"/>
    </source>
</evidence>
<dbReference type="EMBL" id="JAOCBE010000001">
    <property type="protein sequence ID" value="MDH0970222.1"/>
    <property type="molecule type" value="Genomic_DNA"/>
</dbReference>
<proteinExistence type="predicted"/>
<dbReference type="InterPro" id="IPR029044">
    <property type="entry name" value="Nucleotide-diphossugar_trans"/>
</dbReference>
<dbReference type="Proteomes" id="UP001159915">
    <property type="component" value="Unassembled WGS sequence"/>
</dbReference>
<reference evidence="2" key="1">
    <citation type="submission" date="2022-09" db="EMBL/GenBank/DDBJ databases">
        <title>Intensive care unit water sources are persistently colonized with multi-drug resistant bacteria and are the site of extensive horizontal gene transfer of antibiotic resistance genes.</title>
        <authorList>
            <person name="Diorio-Toth L."/>
        </authorList>
    </citation>
    <scope>NUCLEOTIDE SEQUENCE</scope>
    <source>
        <strain evidence="2">GD03920</strain>
    </source>
</reference>
<gene>
    <name evidence="2" type="ORF">N5C10_13570</name>
</gene>
<dbReference type="Gene3D" id="3.90.550.10">
    <property type="entry name" value="Spore Coat Polysaccharide Biosynthesis Protein SpsA, Chain A"/>
    <property type="match status" value="1"/>
</dbReference>
<dbReference type="Pfam" id="PF03407">
    <property type="entry name" value="Nucleotid_trans"/>
    <property type="match status" value="1"/>
</dbReference>
<feature type="domain" description="Nucleotide-diphospho-sugar transferase" evidence="1">
    <location>
        <begin position="34"/>
        <end position="182"/>
    </location>
</feature>
<organism evidence="2 3">
    <name type="scientific">Acinetobacter johnsonii</name>
    <dbReference type="NCBI Taxonomy" id="40214"/>
    <lineage>
        <taxon>Bacteria</taxon>
        <taxon>Pseudomonadati</taxon>
        <taxon>Pseudomonadota</taxon>
        <taxon>Gammaproteobacteria</taxon>
        <taxon>Moraxellales</taxon>
        <taxon>Moraxellaceae</taxon>
        <taxon>Acinetobacter</taxon>
    </lineage>
</organism>